<accession>A0A1S8TGD4</accession>
<gene>
    <name evidence="5" type="primary">btr_2</name>
    <name evidence="5" type="ORF">CLPUN_26340</name>
</gene>
<dbReference type="SUPFAM" id="SSF46689">
    <property type="entry name" value="Homeodomain-like"/>
    <property type="match status" value="1"/>
</dbReference>
<dbReference type="PROSITE" id="PS00041">
    <property type="entry name" value="HTH_ARAC_FAMILY_1"/>
    <property type="match status" value="1"/>
</dbReference>
<dbReference type="AlphaFoldDB" id="A0A1S8TGD4"/>
<evidence type="ECO:0000259" key="4">
    <source>
        <dbReference type="PROSITE" id="PS01124"/>
    </source>
</evidence>
<dbReference type="InterPro" id="IPR014710">
    <property type="entry name" value="RmlC-like_jellyroll"/>
</dbReference>
<organism evidence="5 6">
    <name type="scientific">Clostridium puniceum</name>
    <dbReference type="NCBI Taxonomy" id="29367"/>
    <lineage>
        <taxon>Bacteria</taxon>
        <taxon>Bacillati</taxon>
        <taxon>Bacillota</taxon>
        <taxon>Clostridia</taxon>
        <taxon>Eubacteriales</taxon>
        <taxon>Clostridiaceae</taxon>
        <taxon>Clostridium</taxon>
    </lineage>
</organism>
<protein>
    <submittedName>
        <fullName evidence="5">HTH-type transcriptional activator Btr</fullName>
    </submittedName>
</protein>
<dbReference type="InterPro" id="IPR003313">
    <property type="entry name" value="AraC-bd"/>
</dbReference>
<evidence type="ECO:0000256" key="1">
    <source>
        <dbReference type="ARBA" id="ARBA00023015"/>
    </source>
</evidence>
<dbReference type="STRING" id="29367.CLPUN_26340"/>
<reference evidence="5 6" key="1">
    <citation type="submission" date="2016-05" db="EMBL/GenBank/DDBJ databases">
        <title>Microbial solvent formation.</title>
        <authorList>
            <person name="Poehlein A."/>
            <person name="Montoya Solano J.D."/>
            <person name="Flitsch S."/>
            <person name="Krabben P."/>
            <person name="Duerre P."/>
            <person name="Daniel R."/>
        </authorList>
    </citation>
    <scope>NUCLEOTIDE SEQUENCE [LARGE SCALE GENOMIC DNA]</scope>
    <source>
        <strain evidence="5 6">DSM 2619</strain>
    </source>
</reference>
<dbReference type="GO" id="GO:0003700">
    <property type="term" value="F:DNA-binding transcription factor activity"/>
    <property type="evidence" value="ECO:0007669"/>
    <property type="project" value="InterPro"/>
</dbReference>
<dbReference type="InterPro" id="IPR018062">
    <property type="entry name" value="HTH_AraC-typ_CS"/>
</dbReference>
<dbReference type="PANTHER" id="PTHR43280:SF28">
    <property type="entry name" value="HTH-TYPE TRANSCRIPTIONAL ACTIVATOR RHAS"/>
    <property type="match status" value="1"/>
</dbReference>
<dbReference type="InterPro" id="IPR011051">
    <property type="entry name" value="RmlC_Cupin_sf"/>
</dbReference>
<evidence type="ECO:0000256" key="2">
    <source>
        <dbReference type="ARBA" id="ARBA00023125"/>
    </source>
</evidence>
<sequence>MNSFELNNFLQKHTFFEKYLLNFKNNNDMQAIKSFIENTFFDKNLMRKFPLINDDNLEDFLINPKKQFETKTIPHPKNGIIFTCHPRFGEIIEHHHDYIEMVYVYSGKCNQVVNGTTIAMNKGDVCILDTNVLHSIEPASENDIIVNCLMSKKHLDNILIDRLSGNDLLSSFFIRALYYSNDFNEYILFNSSESAKLSKLMEDVLCEYFDKSLCSDEVINSYMIIIFSELLRVYENHTNTKSRHLLKNAGITDIILYIQNNCKDATLTSVSEHFHFHPNYLSTVIKKFTGNNFTFVLQEAKLKKAAFFLKNSNIPVIEVANSIGYENTNFFYKIFKKYFGCNPTEYRKNFSNE</sequence>
<dbReference type="OrthoDB" id="9816335at2"/>
<evidence type="ECO:0000313" key="6">
    <source>
        <dbReference type="Proteomes" id="UP000190890"/>
    </source>
</evidence>
<dbReference type="EMBL" id="LZZM01000167">
    <property type="protein sequence ID" value="OOM76694.1"/>
    <property type="molecule type" value="Genomic_DNA"/>
</dbReference>
<dbReference type="InterPro" id="IPR020449">
    <property type="entry name" value="Tscrpt_reg_AraC-type_HTH"/>
</dbReference>
<dbReference type="RefSeq" id="WP_077847742.1">
    <property type="nucleotide sequence ID" value="NZ_LZZM01000167.1"/>
</dbReference>
<dbReference type="Gene3D" id="1.10.10.60">
    <property type="entry name" value="Homeodomain-like"/>
    <property type="match status" value="2"/>
</dbReference>
<name>A0A1S8TGD4_9CLOT</name>
<proteinExistence type="predicted"/>
<dbReference type="PRINTS" id="PR00032">
    <property type="entry name" value="HTHARAC"/>
</dbReference>
<dbReference type="PROSITE" id="PS01124">
    <property type="entry name" value="HTH_ARAC_FAMILY_2"/>
    <property type="match status" value="1"/>
</dbReference>
<keyword evidence="2" id="KW-0238">DNA-binding</keyword>
<dbReference type="SMART" id="SM00342">
    <property type="entry name" value="HTH_ARAC"/>
    <property type="match status" value="1"/>
</dbReference>
<dbReference type="SUPFAM" id="SSF51182">
    <property type="entry name" value="RmlC-like cupins"/>
    <property type="match status" value="1"/>
</dbReference>
<dbReference type="Proteomes" id="UP000190890">
    <property type="component" value="Unassembled WGS sequence"/>
</dbReference>
<dbReference type="Gene3D" id="2.60.120.10">
    <property type="entry name" value="Jelly Rolls"/>
    <property type="match status" value="1"/>
</dbReference>
<dbReference type="GO" id="GO:0043565">
    <property type="term" value="F:sequence-specific DNA binding"/>
    <property type="evidence" value="ECO:0007669"/>
    <property type="project" value="InterPro"/>
</dbReference>
<keyword evidence="1" id="KW-0805">Transcription regulation</keyword>
<feature type="domain" description="HTH araC/xylS-type" evidence="4">
    <location>
        <begin position="252"/>
        <end position="349"/>
    </location>
</feature>
<keyword evidence="6" id="KW-1185">Reference proteome</keyword>
<evidence type="ECO:0000256" key="3">
    <source>
        <dbReference type="ARBA" id="ARBA00023163"/>
    </source>
</evidence>
<evidence type="ECO:0000313" key="5">
    <source>
        <dbReference type="EMBL" id="OOM76694.1"/>
    </source>
</evidence>
<dbReference type="PANTHER" id="PTHR43280">
    <property type="entry name" value="ARAC-FAMILY TRANSCRIPTIONAL REGULATOR"/>
    <property type="match status" value="1"/>
</dbReference>
<comment type="caution">
    <text evidence="5">The sequence shown here is derived from an EMBL/GenBank/DDBJ whole genome shotgun (WGS) entry which is preliminary data.</text>
</comment>
<dbReference type="Pfam" id="PF12833">
    <property type="entry name" value="HTH_18"/>
    <property type="match status" value="1"/>
</dbReference>
<dbReference type="Pfam" id="PF02311">
    <property type="entry name" value="AraC_binding"/>
    <property type="match status" value="1"/>
</dbReference>
<keyword evidence="3" id="KW-0804">Transcription</keyword>
<dbReference type="InterPro" id="IPR018060">
    <property type="entry name" value="HTH_AraC"/>
</dbReference>
<dbReference type="InterPro" id="IPR009057">
    <property type="entry name" value="Homeodomain-like_sf"/>
</dbReference>